<feature type="domain" description="LiaF transmembrane" evidence="2">
    <location>
        <begin position="20"/>
        <end position="61"/>
    </location>
</feature>
<keyword evidence="1" id="KW-0472">Membrane</keyword>
<dbReference type="Pfam" id="PF22570">
    <property type="entry name" value="LiaF-TM"/>
    <property type="match status" value="1"/>
</dbReference>
<dbReference type="EMBL" id="MHUM01000026">
    <property type="protein sequence ID" value="OHA76571.1"/>
    <property type="molecule type" value="Genomic_DNA"/>
</dbReference>
<dbReference type="AlphaFoldDB" id="A0A1G2RWX5"/>
<reference evidence="3 4" key="1">
    <citation type="journal article" date="2016" name="Nat. Commun.">
        <title>Thousands of microbial genomes shed light on interconnected biogeochemical processes in an aquifer system.</title>
        <authorList>
            <person name="Anantharaman K."/>
            <person name="Brown C.T."/>
            <person name="Hug L.A."/>
            <person name="Sharon I."/>
            <person name="Castelle C.J."/>
            <person name="Probst A.J."/>
            <person name="Thomas B.C."/>
            <person name="Singh A."/>
            <person name="Wilkins M.J."/>
            <person name="Karaoz U."/>
            <person name="Brodie E.L."/>
            <person name="Williams K.H."/>
            <person name="Hubbard S.S."/>
            <person name="Banfield J.F."/>
        </authorList>
    </citation>
    <scope>NUCLEOTIDE SEQUENCE [LARGE SCALE GENOMIC DNA]</scope>
</reference>
<evidence type="ECO:0000313" key="3">
    <source>
        <dbReference type="EMBL" id="OHA76571.1"/>
    </source>
</evidence>
<feature type="transmembrane region" description="Helical" evidence="1">
    <location>
        <begin position="17"/>
        <end position="39"/>
    </location>
</feature>
<dbReference type="InterPro" id="IPR054331">
    <property type="entry name" value="LiaF_TM"/>
</dbReference>
<comment type="caution">
    <text evidence="3">The sequence shown here is derived from an EMBL/GenBank/DDBJ whole genome shotgun (WGS) entry which is preliminary data.</text>
</comment>
<name>A0A1G2RWX5_9BACT</name>
<feature type="transmembrane region" description="Helical" evidence="1">
    <location>
        <begin position="45"/>
        <end position="62"/>
    </location>
</feature>
<organism evidence="3 4">
    <name type="scientific">Candidatus Wildermuthbacteria bacterium RIFCSPLOWO2_12_FULL_40_9</name>
    <dbReference type="NCBI Taxonomy" id="1802467"/>
    <lineage>
        <taxon>Bacteria</taxon>
        <taxon>Candidatus Wildermuthiibacteriota</taxon>
    </lineage>
</organism>
<evidence type="ECO:0000313" key="4">
    <source>
        <dbReference type="Proteomes" id="UP000177853"/>
    </source>
</evidence>
<keyword evidence="1" id="KW-0812">Transmembrane</keyword>
<evidence type="ECO:0000256" key="1">
    <source>
        <dbReference type="SAM" id="Phobius"/>
    </source>
</evidence>
<sequence length="68" mass="7822">MEDQSMHRHCDCKHHRFAYFPVLMIIFGLLFLGGALGWWDSGTVDVLWPVLVIAVGLFKWTGHKCKCC</sequence>
<proteinExistence type="predicted"/>
<evidence type="ECO:0000259" key="2">
    <source>
        <dbReference type="Pfam" id="PF22570"/>
    </source>
</evidence>
<gene>
    <name evidence="3" type="ORF">A3H01_02465</name>
</gene>
<dbReference type="Proteomes" id="UP000177853">
    <property type="component" value="Unassembled WGS sequence"/>
</dbReference>
<keyword evidence="1" id="KW-1133">Transmembrane helix</keyword>
<accession>A0A1G2RWX5</accession>
<protein>
    <recommendedName>
        <fullName evidence="2">LiaF transmembrane domain-containing protein</fullName>
    </recommendedName>
</protein>